<dbReference type="Gene3D" id="3.30.1540.20">
    <property type="entry name" value="MutL, C-terminal domain, dimerisation subdomain"/>
    <property type="match status" value="1"/>
</dbReference>
<feature type="compositionally biased region" description="Acidic residues" evidence="1">
    <location>
        <begin position="206"/>
        <end position="230"/>
    </location>
</feature>
<name>A0A1E4TJ67_9ASCO</name>
<dbReference type="GO" id="GO:0005524">
    <property type="term" value="F:ATP binding"/>
    <property type="evidence" value="ECO:0007669"/>
    <property type="project" value="InterPro"/>
</dbReference>
<dbReference type="SMART" id="SM01340">
    <property type="entry name" value="DNA_mis_repair"/>
    <property type="match status" value="1"/>
</dbReference>
<dbReference type="InterPro" id="IPR042121">
    <property type="entry name" value="MutL_C_regsub"/>
</dbReference>
<dbReference type="Gene3D" id="3.30.1370.100">
    <property type="entry name" value="MutL, C-terminal domain, regulatory subdomain"/>
    <property type="match status" value="1"/>
</dbReference>
<dbReference type="Gene3D" id="3.30.230.10">
    <property type="match status" value="1"/>
</dbReference>
<dbReference type="Pfam" id="PF08676">
    <property type="entry name" value="MutL_C"/>
    <property type="match status" value="1"/>
</dbReference>
<feature type="region of interest" description="Disordered" evidence="1">
    <location>
        <begin position="196"/>
        <end position="253"/>
    </location>
</feature>
<evidence type="ECO:0000313" key="5">
    <source>
        <dbReference type="Proteomes" id="UP000095023"/>
    </source>
</evidence>
<dbReference type="GO" id="GO:0016887">
    <property type="term" value="F:ATP hydrolysis activity"/>
    <property type="evidence" value="ECO:0007669"/>
    <property type="project" value="InterPro"/>
</dbReference>
<dbReference type="EMBL" id="KV453841">
    <property type="protein sequence ID" value="ODV91786.1"/>
    <property type="molecule type" value="Genomic_DNA"/>
</dbReference>
<protein>
    <recommendedName>
        <fullName evidence="6">MutL C-terminal dimerisation domain-containing protein</fullName>
    </recommendedName>
</protein>
<evidence type="ECO:0000259" key="2">
    <source>
        <dbReference type="SMART" id="SM00853"/>
    </source>
</evidence>
<dbReference type="AlphaFoldDB" id="A0A1E4TJ67"/>
<dbReference type="GO" id="GO:0030983">
    <property type="term" value="F:mismatched DNA binding"/>
    <property type="evidence" value="ECO:0007669"/>
    <property type="project" value="InterPro"/>
</dbReference>
<evidence type="ECO:0000313" key="4">
    <source>
        <dbReference type="EMBL" id="ODV91786.1"/>
    </source>
</evidence>
<dbReference type="Proteomes" id="UP000095023">
    <property type="component" value="Unassembled WGS sequence"/>
</dbReference>
<feature type="compositionally biased region" description="Basic and acidic residues" evidence="1">
    <location>
        <begin position="361"/>
        <end position="379"/>
    </location>
</feature>
<dbReference type="InterPro" id="IPR013507">
    <property type="entry name" value="DNA_mismatch_S5_2-like"/>
</dbReference>
<dbReference type="OrthoDB" id="10263226at2759"/>
<dbReference type="FunFam" id="3.30.1370.100:FF:000001">
    <property type="entry name" value="Mismatch repair endonuclease pms1, putative"/>
    <property type="match status" value="1"/>
</dbReference>
<dbReference type="SUPFAM" id="SSF54211">
    <property type="entry name" value="Ribosomal protein S5 domain 2-like"/>
    <property type="match status" value="1"/>
</dbReference>
<feature type="compositionally biased region" description="Polar residues" evidence="1">
    <location>
        <begin position="314"/>
        <end position="326"/>
    </location>
</feature>
<evidence type="ECO:0000259" key="3">
    <source>
        <dbReference type="SMART" id="SM01340"/>
    </source>
</evidence>
<dbReference type="SUPFAM" id="SSF118116">
    <property type="entry name" value="DNA mismatch repair protein MutL"/>
    <property type="match status" value="1"/>
</dbReference>
<dbReference type="InterPro" id="IPR037198">
    <property type="entry name" value="MutL_C_sf"/>
</dbReference>
<accession>A0A1E4TJ67</accession>
<organism evidence="4 5">
    <name type="scientific">Tortispora caseinolytica NRRL Y-17796</name>
    <dbReference type="NCBI Taxonomy" id="767744"/>
    <lineage>
        <taxon>Eukaryota</taxon>
        <taxon>Fungi</taxon>
        <taxon>Dikarya</taxon>
        <taxon>Ascomycota</taxon>
        <taxon>Saccharomycotina</taxon>
        <taxon>Trigonopsidomycetes</taxon>
        <taxon>Trigonopsidales</taxon>
        <taxon>Trigonopsidaceae</taxon>
        <taxon>Tortispora</taxon>
    </lineage>
</organism>
<dbReference type="InterPro" id="IPR014721">
    <property type="entry name" value="Ribsml_uS5_D2-typ_fold_subgr"/>
</dbReference>
<feature type="domain" description="DNA mismatch repair protein S5" evidence="3">
    <location>
        <begin position="21"/>
        <end position="130"/>
    </location>
</feature>
<gene>
    <name evidence="4" type="ORF">CANCADRAFT_30112</name>
</gene>
<dbReference type="InterPro" id="IPR042120">
    <property type="entry name" value="MutL_C_dimsub"/>
</dbReference>
<dbReference type="InterPro" id="IPR038973">
    <property type="entry name" value="MutL/Mlh/Pms-like"/>
</dbReference>
<dbReference type="SMART" id="SM00853">
    <property type="entry name" value="MutL_C"/>
    <property type="match status" value="1"/>
</dbReference>
<feature type="region of interest" description="Disordered" evidence="1">
    <location>
        <begin position="276"/>
        <end position="385"/>
    </location>
</feature>
<feature type="region of interest" description="Disordered" evidence="1">
    <location>
        <begin position="136"/>
        <end position="179"/>
    </location>
</feature>
<keyword evidence="5" id="KW-1185">Reference proteome</keyword>
<dbReference type="GO" id="GO:0006298">
    <property type="term" value="P:mismatch repair"/>
    <property type="evidence" value="ECO:0007669"/>
    <property type="project" value="InterPro"/>
</dbReference>
<proteinExistence type="predicted"/>
<feature type="compositionally biased region" description="Low complexity" evidence="1">
    <location>
        <begin position="144"/>
        <end position="167"/>
    </location>
</feature>
<dbReference type="Pfam" id="PF01119">
    <property type="entry name" value="DNA_mis_repair"/>
    <property type="match status" value="1"/>
</dbReference>
<dbReference type="CDD" id="cd03484">
    <property type="entry name" value="MutL_Trans_hPMS_2_like"/>
    <property type="match status" value="1"/>
</dbReference>
<sequence length="682" mass="77240">MNHLMEIDYSIPVLVKLPIHLQSVMGQPEERNVTIQGYISRPLFGYGKSSSDRQFYFINSRPITLQRLSKTVNEVYKSFNPVQYPFVVLNVLLDTNYYDVNVSPDKRSVLIHNEGEMLEAISSSLVAIFAESMKQAPQSVNRPSTSSSVSTDLSADSSSFSTSSASVHMNSSHKSSNPEVVLNTIDLNVQVIKPTGEKRRHRVDMNEPEGEWQEQEQDEQVPEDNTEEVNEQEREAEQEQEQIEQRSQTTESGYVITEILDTSNDLFSDQLDVADTTESPNDEVDEETEHPRESVDSIDSRNVQAQKEPVVEVDSNSLDSGTQINDKNSEPQERAASIENNVESQNSEDMEESEEQELEDQEVHKQAPTHTEREKRVPKEVPLFDSRPAKVRKSSQVPLTNNSGPILDSKIKGLKGFESAFGVFQKLDVDIGKIKEGYERIVTLTEEDPQHGMEVTKTDIADEAAEGELTLKLSLPEFSQMEIVGQFNLGFILTLRRRKDEKNREIKDLFIVDQHASDEKYNFEDLAAKTKIHSQPLVVPKELHLTPIEELVVADVGHILEANGFVIQYDETLEPGKRCRLLRRPVSKETVFDDKDLEEILSLAWENPGMMVRCSKVRSMLAMRACRSSIMIGKPLDMSTMKQVVSNLGTLKRPWNCPHGRPTLRHLAVLSKLTSWSEDLRN</sequence>
<feature type="compositionally biased region" description="Acidic residues" evidence="1">
    <location>
        <begin position="346"/>
        <end position="360"/>
    </location>
</feature>
<evidence type="ECO:0008006" key="6">
    <source>
        <dbReference type="Google" id="ProtNLM"/>
    </source>
</evidence>
<feature type="compositionally biased region" description="Basic and acidic residues" evidence="1">
    <location>
        <begin position="289"/>
        <end position="299"/>
    </location>
</feature>
<reference evidence="5" key="1">
    <citation type="submission" date="2016-02" db="EMBL/GenBank/DDBJ databases">
        <title>Comparative genomics of biotechnologically important yeasts.</title>
        <authorList>
            <consortium name="DOE Joint Genome Institute"/>
            <person name="Riley R."/>
            <person name="Haridas S."/>
            <person name="Wolfe K.H."/>
            <person name="Lopes M.R."/>
            <person name="Hittinger C.T."/>
            <person name="Goker M."/>
            <person name="Salamov A."/>
            <person name="Wisecaver J."/>
            <person name="Long T.M."/>
            <person name="Aerts A.L."/>
            <person name="Barry K."/>
            <person name="Choi C."/>
            <person name="Clum A."/>
            <person name="Coughlan A.Y."/>
            <person name="Deshpande S."/>
            <person name="Douglass A.P."/>
            <person name="Hanson S.J."/>
            <person name="Klenk H.-P."/>
            <person name="Labutti K."/>
            <person name="Lapidus A."/>
            <person name="Lindquist E."/>
            <person name="Lipzen A."/>
            <person name="Meier-Kolthoff J.P."/>
            <person name="Ohm R.A."/>
            <person name="Otillar R.P."/>
            <person name="Pangilinan J."/>
            <person name="Peng Y."/>
            <person name="Rokas A."/>
            <person name="Rosa C.A."/>
            <person name="Scheuner C."/>
            <person name="Sibirny A.A."/>
            <person name="Slot J.C."/>
            <person name="Stielow J.B."/>
            <person name="Sun H."/>
            <person name="Kurtzman C.P."/>
            <person name="Blackwell M."/>
            <person name="Jeffries T.W."/>
            <person name="Grigoriev I.V."/>
        </authorList>
    </citation>
    <scope>NUCLEOTIDE SEQUENCE [LARGE SCALE GENOMIC DNA]</scope>
    <source>
        <strain evidence="5">NRRL Y-17796</strain>
    </source>
</reference>
<evidence type="ECO:0000256" key="1">
    <source>
        <dbReference type="SAM" id="MobiDB-lite"/>
    </source>
</evidence>
<dbReference type="PANTHER" id="PTHR10073">
    <property type="entry name" value="DNA MISMATCH REPAIR PROTEIN MLH, PMS, MUTL"/>
    <property type="match status" value="1"/>
</dbReference>
<dbReference type="InterPro" id="IPR014790">
    <property type="entry name" value="MutL_C"/>
</dbReference>
<dbReference type="PANTHER" id="PTHR10073:SF52">
    <property type="entry name" value="MISMATCH REPAIR ENDONUCLEASE PMS2"/>
    <property type="match status" value="1"/>
</dbReference>
<dbReference type="GO" id="GO:0032389">
    <property type="term" value="C:MutLalpha complex"/>
    <property type="evidence" value="ECO:0007669"/>
    <property type="project" value="TreeGrafter"/>
</dbReference>
<dbReference type="GO" id="GO:0140664">
    <property type="term" value="F:ATP-dependent DNA damage sensor activity"/>
    <property type="evidence" value="ECO:0007669"/>
    <property type="project" value="InterPro"/>
</dbReference>
<dbReference type="InterPro" id="IPR020568">
    <property type="entry name" value="Ribosomal_Su5_D2-typ_SF"/>
</dbReference>
<feature type="domain" description="MutL C-terminal dimerisation" evidence="2">
    <location>
        <begin position="483"/>
        <end position="636"/>
    </location>
</feature>
<feature type="compositionally biased region" description="Polar residues" evidence="1">
    <location>
        <begin position="168"/>
        <end position="178"/>
    </location>
</feature>